<comment type="caution">
    <text evidence="2">The sequence shown here is derived from an EMBL/GenBank/DDBJ whole genome shotgun (WGS) entry which is preliminary data.</text>
</comment>
<dbReference type="InterPro" id="IPR008338">
    <property type="entry name" value="Capsule_biosynth_CapC"/>
</dbReference>
<proteinExistence type="predicted"/>
<feature type="transmembrane region" description="Helical" evidence="1">
    <location>
        <begin position="328"/>
        <end position="346"/>
    </location>
</feature>
<feature type="transmembrane region" description="Helical" evidence="1">
    <location>
        <begin position="50"/>
        <end position="74"/>
    </location>
</feature>
<keyword evidence="1" id="KW-1133">Transmembrane helix</keyword>
<reference evidence="2 3" key="1">
    <citation type="journal article" date="2014" name="PLoS Genet.">
        <title>Phylogenetically driven sequencing of extremely halophilic archaea reveals strategies for static and dynamic osmo-response.</title>
        <authorList>
            <person name="Becker E.A."/>
            <person name="Seitzer P.M."/>
            <person name="Tritt A."/>
            <person name="Larsen D."/>
            <person name="Krusor M."/>
            <person name="Yao A.I."/>
            <person name="Wu D."/>
            <person name="Madern D."/>
            <person name="Eisen J.A."/>
            <person name="Darling A.E."/>
            <person name="Facciotti M.T."/>
        </authorList>
    </citation>
    <scope>NUCLEOTIDE SEQUENCE [LARGE SCALE GENOMIC DNA]</scope>
    <source>
        <strain evidence="2 3">DSM 12281</strain>
    </source>
</reference>
<dbReference type="EMBL" id="AOIL01000032">
    <property type="protein sequence ID" value="ELY92240.1"/>
    <property type="molecule type" value="Genomic_DNA"/>
</dbReference>
<feature type="transmembrane region" description="Helical" evidence="1">
    <location>
        <begin position="86"/>
        <end position="105"/>
    </location>
</feature>
<dbReference type="OrthoDB" id="240491at2157"/>
<feature type="transmembrane region" description="Helical" evidence="1">
    <location>
        <begin position="142"/>
        <end position="160"/>
    </location>
</feature>
<organism evidence="2 3">
    <name type="scientific">Natrialba taiwanensis DSM 12281</name>
    <dbReference type="NCBI Taxonomy" id="1230458"/>
    <lineage>
        <taxon>Archaea</taxon>
        <taxon>Methanobacteriati</taxon>
        <taxon>Methanobacteriota</taxon>
        <taxon>Stenosarchaea group</taxon>
        <taxon>Halobacteria</taxon>
        <taxon>Halobacteriales</taxon>
        <taxon>Natrialbaceae</taxon>
        <taxon>Natrialba</taxon>
    </lineage>
</organism>
<feature type="transmembrane region" description="Helical" evidence="1">
    <location>
        <begin position="12"/>
        <end position="30"/>
    </location>
</feature>
<dbReference type="GO" id="GO:0016020">
    <property type="term" value="C:membrane"/>
    <property type="evidence" value="ECO:0007669"/>
    <property type="project" value="InterPro"/>
</dbReference>
<feature type="transmembrane region" description="Helical" evidence="1">
    <location>
        <begin position="297"/>
        <end position="316"/>
    </location>
</feature>
<sequence>MQQMQILEGDRVMIAAALVMIVGLAIGAVVTHMTGLRLGGVIVAPLLAVYSLYSFVALPMFLISGAIAYCLVGIIRARTLIYGRQLLLTSLVVGAITPITAHVIISSWSLGISEMAFFGAVLPGITAYNYHKLEPEDRWSDLALSGGLVAGLIVFGAAIVNPTVATQLGSGLTSVLFTPGSDIAAFRNAIQGVPSSGGVVGQIWLIVLLGFGLLISEAAHSRWGVRLGGLVAVPLLATMALTNAWTVGVYVIVLSATFTAITAINRLTLIYGRALLNLGLIVSMMSGILIASATTTVSGFTLFFVVLLSGVGAYNFHRVAPAERFESLSLSAGLFASLLVGVRLFIDPTADGLLADPSVPEISVIVSVLVLAAYCVWTLEQRRMTVAKHHARGVSA</sequence>
<name>M0A0F6_9EURY</name>
<gene>
    <name evidence="2" type="ORF">C484_09636</name>
</gene>
<feature type="transmembrane region" description="Helical" evidence="1">
    <location>
        <begin position="274"/>
        <end position="291"/>
    </location>
</feature>
<feature type="transmembrane region" description="Helical" evidence="1">
    <location>
        <begin position="199"/>
        <end position="216"/>
    </location>
</feature>
<dbReference type="AlphaFoldDB" id="M0A0F6"/>
<dbReference type="Pfam" id="PF14102">
    <property type="entry name" value="Caps_synth_CapC"/>
    <property type="match status" value="2"/>
</dbReference>
<evidence type="ECO:0000313" key="3">
    <source>
        <dbReference type="Proteomes" id="UP000011648"/>
    </source>
</evidence>
<evidence type="ECO:0000313" key="2">
    <source>
        <dbReference type="EMBL" id="ELY92240.1"/>
    </source>
</evidence>
<dbReference type="Proteomes" id="UP000011648">
    <property type="component" value="Unassembled WGS sequence"/>
</dbReference>
<keyword evidence="3" id="KW-1185">Reference proteome</keyword>
<dbReference type="GO" id="GO:0045227">
    <property type="term" value="P:capsule polysaccharide biosynthetic process"/>
    <property type="evidence" value="ECO:0007669"/>
    <property type="project" value="InterPro"/>
</dbReference>
<evidence type="ECO:0000256" key="1">
    <source>
        <dbReference type="SAM" id="Phobius"/>
    </source>
</evidence>
<keyword evidence="1" id="KW-0812">Transmembrane</keyword>
<dbReference type="PATRIC" id="fig|1230458.4.peg.1934"/>
<feature type="transmembrane region" description="Helical" evidence="1">
    <location>
        <begin position="358"/>
        <end position="379"/>
    </location>
</feature>
<accession>M0A0F6</accession>
<keyword evidence="1" id="KW-0472">Membrane</keyword>
<protein>
    <submittedName>
        <fullName evidence="2">Uncharacterized protein</fullName>
    </submittedName>
</protein>
<dbReference type="STRING" id="1230458.C484_09636"/>